<dbReference type="Proteomes" id="UP001363010">
    <property type="component" value="Unassembled WGS sequence"/>
</dbReference>
<evidence type="ECO:0000313" key="6">
    <source>
        <dbReference type="EMBL" id="MEJ8823324.1"/>
    </source>
</evidence>
<dbReference type="PANTHER" id="PTHR30055:SF234">
    <property type="entry name" value="HTH-TYPE TRANSCRIPTIONAL REGULATOR BETI"/>
    <property type="match status" value="1"/>
</dbReference>
<evidence type="ECO:0000256" key="1">
    <source>
        <dbReference type="ARBA" id="ARBA00023015"/>
    </source>
</evidence>
<keyword evidence="1" id="KW-0805">Transcription regulation</keyword>
<feature type="domain" description="HTH tetR-type" evidence="5">
    <location>
        <begin position="7"/>
        <end position="67"/>
    </location>
</feature>
<dbReference type="InterPro" id="IPR001647">
    <property type="entry name" value="HTH_TetR"/>
</dbReference>
<accession>A0ABU8W1E9</accession>
<comment type="caution">
    <text evidence="6">The sequence shown here is derived from an EMBL/GenBank/DDBJ whole genome shotgun (WGS) entry which is preliminary data.</text>
</comment>
<keyword evidence="3" id="KW-0804">Transcription</keyword>
<protein>
    <submittedName>
        <fullName evidence="6">TetR/AcrR family transcriptional regulator</fullName>
    </submittedName>
</protein>
<dbReference type="EMBL" id="JBBKZV010000007">
    <property type="protein sequence ID" value="MEJ8823324.1"/>
    <property type="molecule type" value="Genomic_DNA"/>
</dbReference>
<reference evidence="6 7" key="1">
    <citation type="submission" date="2024-03" db="EMBL/GenBank/DDBJ databases">
        <title>Novel species of the genus Variovorax.</title>
        <authorList>
            <person name="Liu Q."/>
            <person name="Xin Y.-H."/>
        </authorList>
    </citation>
    <scope>NUCLEOTIDE SEQUENCE [LARGE SCALE GENOMIC DNA]</scope>
    <source>
        <strain evidence="6 7">KACC 18501</strain>
    </source>
</reference>
<dbReference type="Pfam" id="PF00440">
    <property type="entry name" value="TetR_N"/>
    <property type="match status" value="1"/>
</dbReference>
<evidence type="ECO:0000256" key="4">
    <source>
        <dbReference type="PROSITE-ProRule" id="PRU00335"/>
    </source>
</evidence>
<name>A0ABU8W1E9_9BURK</name>
<gene>
    <name evidence="6" type="ORF">WKW80_14980</name>
</gene>
<evidence type="ECO:0000256" key="2">
    <source>
        <dbReference type="ARBA" id="ARBA00023125"/>
    </source>
</evidence>
<evidence type="ECO:0000313" key="7">
    <source>
        <dbReference type="Proteomes" id="UP001363010"/>
    </source>
</evidence>
<feature type="DNA-binding region" description="H-T-H motif" evidence="4">
    <location>
        <begin position="30"/>
        <end position="49"/>
    </location>
</feature>
<dbReference type="InterPro" id="IPR009057">
    <property type="entry name" value="Homeodomain-like_sf"/>
</dbReference>
<organism evidence="6 7">
    <name type="scientific">Variovorax humicola</name>
    <dbReference type="NCBI Taxonomy" id="1769758"/>
    <lineage>
        <taxon>Bacteria</taxon>
        <taxon>Pseudomonadati</taxon>
        <taxon>Pseudomonadota</taxon>
        <taxon>Betaproteobacteria</taxon>
        <taxon>Burkholderiales</taxon>
        <taxon>Comamonadaceae</taxon>
        <taxon>Variovorax</taxon>
    </lineage>
</organism>
<evidence type="ECO:0000256" key="3">
    <source>
        <dbReference type="ARBA" id="ARBA00023163"/>
    </source>
</evidence>
<proteinExistence type="predicted"/>
<dbReference type="PANTHER" id="PTHR30055">
    <property type="entry name" value="HTH-TYPE TRANSCRIPTIONAL REGULATOR RUTR"/>
    <property type="match status" value="1"/>
</dbReference>
<keyword evidence="7" id="KW-1185">Reference proteome</keyword>
<dbReference type="InterPro" id="IPR050109">
    <property type="entry name" value="HTH-type_TetR-like_transc_reg"/>
</dbReference>
<dbReference type="PRINTS" id="PR00455">
    <property type="entry name" value="HTHTETR"/>
</dbReference>
<sequence>MAQTKKVEVKAAILAAAFELFRDKGYADTSIPAIAKAAGTSTANVYVYFNSKLDILFTLYGPWLQVRLDRLDRSLHRIRSPQKRLEKLLLGLWHDLPYEDNGFSSNLVQALASTSKNDYDPSLRKQFQDRVARWLTDMLPNLQQNADTLAGILLMAFDGFAINARLSHGMNFNPSMARVTSDLLAAPEPPTTNR</sequence>
<keyword evidence="2 4" id="KW-0238">DNA-binding</keyword>
<evidence type="ECO:0000259" key="5">
    <source>
        <dbReference type="PROSITE" id="PS50977"/>
    </source>
</evidence>
<dbReference type="SUPFAM" id="SSF46689">
    <property type="entry name" value="Homeodomain-like"/>
    <property type="match status" value="1"/>
</dbReference>
<dbReference type="PROSITE" id="PS50977">
    <property type="entry name" value="HTH_TETR_2"/>
    <property type="match status" value="1"/>
</dbReference>
<dbReference type="RefSeq" id="WP_340364358.1">
    <property type="nucleotide sequence ID" value="NZ_JBBKZV010000007.1"/>
</dbReference>
<dbReference type="Gene3D" id="1.10.357.10">
    <property type="entry name" value="Tetracycline Repressor, domain 2"/>
    <property type="match status" value="1"/>
</dbReference>